<dbReference type="SUPFAM" id="SSF55874">
    <property type="entry name" value="ATPase domain of HSP90 chaperone/DNA topoisomerase II/histidine kinase"/>
    <property type="match status" value="1"/>
</dbReference>
<comment type="catalytic activity">
    <reaction evidence="1">
        <text>ATP + protein L-histidine = ADP + protein N-phospho-L-histidine.</text>
        <dbReference type="EC" id="2.7.13.3"/>
    </reaction>
</comment>
<feature type="domain" description="Histidine kinase" evidence="8">
    <location>
        <begin position="237"/>
        <end position="457"/>
    </location>
</feature>
<comment type="caution">
    <text evidence="9">The sequence shown here is derived from an EMBL/GenBank/DDBJ whole genome shotgun (WGS) entry which is preliminary data.</text>
</comment>
<dbReference type="Pfam" id="PF00512">
    <property type="entry name" value="HisKA"/>
    <property type="match status" value="1"/>
</dbReference>
<keyword evidence="7" id="KW-0472">Membrane</keyword>
<feature type="transmembrane region" description="Helical" evidence="7">
    <location>
        <begin position="198"/>
        <end position="218"/>
    </location>
</feature>
<evidence type="ECO:0000313" key="9">
    <source>
        <dbReference type="EMBL" id="MBM6758983.1"/>
    </source>
</evidence>
<dbReference type="InterPro" id="IPR003661">
    <property type="entry name" value="HisK_dim/P_dom"/>
</dbReference>
<gene>
    <name evidence="9" type="ORF">H6A31_09880</name>
</gene>
<keyword evidence="10" id="KW-1185">Reference proteome</keyword>
<dbReference type="SUPFAM" id="SSF47384">
    <property type="entry name" value="Homodimeric domain of signal transducing histidine kinase"/>
    <property type="match status" value="1"/>
</dbReference>
<dbReference type="RefSeq" id="WP_204476157.1">
    <property type="nucleotide sequence ID" value="NZ_JACJJW010000026.1"/>
</dbReference>
<feature type="transmembrane region" description="Helical" evidence="7">
    <location>
        <begin position="6"/>
        <end position="25"/>
    </location>
</feature>
<dbReference type="Gene3D" id="3.30.565.10">
    <property type="entry name" value="Histidine kinase-like ATPase, C-terminal domain"/>
    <property type="match status" value="1"/>
</dbReference>
<dbReference type="PANTHER" id="PTHR43711">
    <property type="entry name" value="TWO-COMPONENT HISTIDINE KINASE"/>
    <property type="match status" value="1"/>
</dbReference>
<dbReference type="GO" id="GO:0016301">
    <property type="term" value="F:kinase activity"/>
    <property type="evidence" value="ECO:0007669"/>
    <property type="project" value="UniProtKB-KW"/>
</dbReference>
<accession>A0ABS2EWQ5</accession>
<dbReference type="Gene3D" id="1.10.287.130">
    <property type="match status" value="1"/>
</dbReference>
<dbReference type="Proteomes" id="UP000703295">
    <property type="component" value="Unassembled WGS sequence"/>
</dbReference>
<evidence type="ECO:0000256" key="3">
    <source>
        <dbReference type="ARBA" id="ARBA00022553"/>
    </source>
</evidence>
<keyword evidence="4" id="KW-0808">Transferase</keyword>
<dbReference type="SMART" id="SM00388">
    <property type="entry name" value="HisKA"/>
    <property type="match status" value="1"/>
</dbReference>
<protein>
    <recommendedName>
        <fullName evidence="2">histidine kinase</fullName>
        <ecNumber evidence="2">2.7.13.3</ecNumber>
    </recommendedName>
</protein>
<dbReference type="InterPro" id="IPR003594">
    <property type="entry name" value="HATPase_dom"/>
</dbReference>
<evidence type="ECO:0000256" key="2">
    <source>
        <dbReference type="ARBA" id="ARBA00012438"/>
    </source>
</evidence>
<dbReference type="InterPro" id="IPR005467">
    <property type="entry name" value="His_kinase_dom"/>
</dbReference>
<keyword evidence="5 9" id="KW-0418">Kinase</keyword>
<dbReference type="PROSITE" id="PS50109">
    <property type="entry name" value="HIS_KIN"/>
    <property type="match status" value="1"/>
</dbReference>
<keyword evidence="3" id="KW-0597">Phosphoprotein</keyword>
<evidence type="ECO:0000259" key="8">
    <source>
        <dbReference type="PROSITE" id="PS50109"/>
    </source>
</evidence>
<evidence type="ECO:0000256" key="6">
    <source>
        <dbReference type="ARBA" id="ARBA00023012"/>
    </source>
</evidence>
<dbReference type="PRINTS" id="PR00344">
    <property type="entry name" value="BCTRLSENSOR"/>
</dbReference>
<dbReference type="EMBL" id="JACJJW010000026">
    <property type="protein sequence ID" value="MBM6758983.1"/>
    <property type="molecule type" value="Genomic_DNA"/>
</dbReference>
<evidence type="ECO:0000256" key="7">
    <source>
        <dbReference type="SAM" id="Phobius"/>
    </source>
</evidence>
<evidence type="ECO:0000256" key="1">
    <source>
        <dbReference type="ARBA" id="ARBA00000085"/>
    </source>
</evidence>
<dbReference type="InterPro" id="IPR050736">
    <property type="entry name" value="Sensor_HK_Regulatory"/>
</dbReference>
<keyword evidence="6" id="KW-0902">Two-component regulatory system</keyword>
<dbReference type="CDD" id="cd00082">
    <property type="entry name" value="HisKA"/>
    <property type="match status" value="1"/>
</dbReference>
<dbReference type="PANTHER" id="PTHR43711:SF31">
    <property type="entry name" value="HISTIDINE KINASE"/>
    <property type="match status" value="1"/>
</dbReference>
<keyword evidence="7" id="KW-1133">Transmembrane helix</keyword>
<evidence type="ECO:0000313" key="10">
    <source>
        <dbReference type="Proteomes" id="UP000703295"/>
    </source>
</evidence>
<keyword evidence="7" id="KW-0812">Transmembrane</keyword>
<dbReference type="InterPro" id="IPR036097">
    <property type="entry name" value="HisK_dim/P_sf"/>
</dbReference>
<dbReference type="SMART" id="SM00387">
    <property type="entry name" value="HATPase_c"/>
    <property type="match status" value="1"/>
</dbReference>
<name>A0ABS2EWQ5_9BACE</name>
<dbReference type="EC" id="2.7.13.3" evidence="2"/>
<evidence type="ECO:0000256" key="5">
    <source>
        <dbReference type="ARBA" id="ARBA00022777"/>
    </source>
</evidence>
<evidence type="ECO:0000256" key="4">
    <source>
        <dbReference type="ARBA" id="ARBA00022679"/>
    </source>
</evidence>
<proteinExistence type="predicted"/>
<dbReference type="Pfam" id="PF02518">
    <property type="entry name" value="HATPase_c"/>
    <property type="match status" value="1"/>
</dbReference>
<sequence length="466" mass="53380">MKMKHIRWIAVVGLIAIVELQYVWLVNTYKLTRENVMRQSHELFKDAALQETFCRMSLWKQLYGKKDSTYTYQFKLEEEVEDSDTLQSSTPETREFIESAVFIALQEGVLNTFKMDVSLHRLDSIYTHLLDSVGISAKVSTCMTDSLGNVLRASSPQAKLEGQQYLKTQPIALDMAHTRYLQGMILNPYWVIFQRMTLLLIATVLIMALVIICIVYQIRVIIRQDKIAKVREDFSYAMIHDMKTPLSSILMGTEILESGRLDGQPEKKERYFRIVKEEGEHLLALTNKVLTLSKLENHALKLEQTDCLLRPILEDLVEKYKAKATKPVTFVWHLQEETVWADEEFLKEALSNLIDNALKYSGESVEISFLSERKADGTVCVTVADNGFGIPLKDQRKIFEKYERAEASVRSRSGGAPGFGLGLNYVLRIMEAHGGRVTLESMESEYSRFTLVFPPESAMDDKKEEQ</sequence>
<dbReference type="InterPro" id="IPR004358">
    <property type="entry name" value="Sig_transdc_His_kin-like_C"/>
</dbReference>
<dbReference type="CDD" id="cd00075">
    <property type="entry name" value="HATPase"/>
    <property type="match status" value="1"/>
</dbReference>
<dbReference type="InterPro" id="IPR036890">
    <property type="entry name" value="HATPase_C_sf"/>
</dbReference>
<reference evidence="9 10" key="1">
    <citation type="journal article" date="2021" name="Sci. Rep.">
        <title>The distribution of antibiotic resistance genes in chicken gut microbiota commensals.</title>
        <authorList>
            <person name="Juricova H."/>
            <person name="Matiasovicova J."/>
            <person name="Kubasova T."/>
            <person name="Cejkova D."/>
            <person name="Rychlik I."/>
        </authorList>
    </citation>
    <scope>NUCLEOTIDE SEQUENCE [LARGE SCALE GENOMIC DNA]</scope>
    <source>
        <strain evidence="9 10">An801</strain>
    </source>
</reference>
<organism evidence="9 10">
    <name type="scientific">Bacteroides mediterraneensis</name>
    <dbReference type="NCBI Taxonomy" id="1841856"/>
    <lineage>
        <taxon>Bacteria</taxon>
        <taxon>Pseudomonadati</taxon>
        <taxon>Bacteroidota</taxon>
        <taxon>Bacteroidia</taxon>
        <taxon>Bacteroidales</taxon>
        <taxon>Bacteroidaceae</taxon>
        <taxon>Bacteroides</taxon>
    </lineage>
</organism>